<feature type="modified residue" description="4-aspartylphosphate" evidence="2">
    <location>
        <position position="55"/>
    </location>
</feature>
<proteinExistence type="predicted"/>
<sequence>MIAGLRILILEDEPIIGLALEAMLSDEGAKVVYAERLGEAEAVLDGGQIDAAILDVNIHGATSYGVAARLEQLAIPYIFVTGYGDLCHPPDFAAVRTISKPCSGHEIRSALVAASGASQSS</sequence>
<dbReference type="Pfam" id="PF00072">
    <property type="entry name" value="Response_reg"/>
    <property type="match status" value="1"/>
</dbReference>
<keyword evidence="5" id="KW-1185">Reference proteome</keyword>
<dbReference type="Proteomes" id="UP000515861">
    <property type="component" value="Chromosome"/>
</dbReference>
<evidence type="ECO:0000313" key="5">
    <source>
        <dbReference type="Proteomes" id="UP000515861"/>
    </source>
</evidence>
<dbReference type="Gene3D" id="3.40.50.2300">
    <property type="match status" value="1"/>
</dbReference>
<dbReference type="SUPFAM" id="SSF52172">
    <property type="entry name" value="CheY-like"/>
    <property type="match status" value="1"/>
</dbReference>
<reference evidence="4 5" key="1">
    <citation type="submission" date="2020-08" db="EMBL/GenBank/DDBJ databases">
        <title>Sphingomonas sp. sand1-3 16S ribosomal RNA gene Genome sequencing and assembly.</title>
        <authorList>
            <person name="Kang M."/>
        </authorList>
    </citation>
    <scope>NUCLEOTIDE SEQUENCE [LARGE SCALE GENOMIC DNA]</scope>
    <source>
        <strain evidence="5">sand1-3</strain>
    </source>
</reference>
<evidence type="ECO:0000313" key="4">
    <source>
        <dbReference type="EMBL" id="QNM81921.1"/>
    </source>
</evidence>
<dbReference type="InterPro" id="IPR011006">
    <property type="entry name" value="CheY-like_superfamily"/>
</dbReference>
<dbReference type="PANTHER" id="PTHR44591">
    <property type="entry name" value="STRESS RESPONSE REGULATOR PROTEIN 1"/>
    <property type="match status" value="1"/>
</dbReference>
<dbReference type="GO" id="GO:0000160">
    <property type="term" value="P:phosphorelay signal transduction system"/>
    <property type="evidence" value="ECO:0007669"/>
    <property type="project" value="InterPro"/>
</dbReference>
<evidence type="ECO:0000256" key="1">
    <source>
        <dbReference type="ARBA" id="ARBA00022553"/>
    </source>
</evidence>
<gene>
    <name evidence="4" type="ORF">H8M03_07665</name>
</gene>
<dbReference type="InterPro" id="IPR001789">
    <property type="entry name" value="Sig_transdc_resp-reg_receiver"/>
</dbReference>
<dbReference type="EMBL" id="CP060697">
    <property type="protein sequence ID" value="QNM81921.1"/>
    <property type="molecule type" value="Genomic_DNA"/>
</dbReference>
<name>A0A7G9KZX2_9SPHN</name>
<dbReference type="PANTHER" id="PTHR44591:SF24">
    <property type="entry name" value="PROTEIN-GLUTAMATE METHYLESTERASE_PROTEIN-GLUTAMINE GLUTAMINASE 1"/>
    <property type="match status" value="1"/>
</dbReference>
<accession>A0A7G9KZX2</accession>
<keyword evidence="1 2" id="KW-0597">Phosphoprotein</keyword>
<dbReference type="SMART" id="SM00448">
    <property type="entry name" value="REC"/>
    <property type="match status" value="1"/>
</dbReference>
<evidence type="ECO:0000256" key="2">
    <source>
        <dbReference type="PROSITE-ProRule" id="PRU00169"/>
    </source>
</evidence>
<dbReference type="RefSeq" id="WP_187478877.1">
    <property type="nucleotide sequence ID" value="NZ_CP060697.1"/>
</dbReference>
<protein>
    <submittedName>
        <fullName evidence="4">Response regulator</fullName>
    </submittedName>
</protein>
<feature type="domain" description="Response regulatory" evidence="3">
    <location>
        <begin position="6"/>
        <end position="115"/>
    </location>
</feature>
<dbReference type="AlphaFoldDB" id="A0A7G9KZX2"/>
<dbReference type="KEGG" id="ssau:H8M03_07665"/>
<evidence type="ECO:0000259" key="3">
    <source>
        <dbReference type="PROSITE" id="PS50110"/>
    </source>
</evidence>
<dbReference type="InterPro" id="IPR050595">
    <property type="entry name" value="Bact_response_regulator"/>
</dbReference>
<organism evidence="4 5">
    <name type="scientific">Sphingomonas sabuli</name>
    <dbReference type="NCBI Taxonomy" id="2764186"/>
    <lineage>
        <taxon>Bacteria</taxon>
        <taxon>Pseudomonadati</taxon>
        <taxon>Pseudomonadota</taxon>
        <taxon>Alphaproteobacteria</taxon>
        <taxon>Sphingomonadales</taxon>
        <taxon>Sphingomonadaceae</taxon>
        <taxon>Sphingomonas</taxon>
    </lineage>
</organism>
<dbReference type="PROSITE" id="PS50110">
    <property type="entry name" value="RESPONSE_REGULATORY"/>
    <property type="match status" value="1"/>
</dbReference>